<proteinExistence type="predicted"/>
<feature type="domain" description="RCK N-terminal" evidence="5">
    <location>
        <begin position="1"/>
        <end position="118"/>
    </location>
</feature>
<evidence type="ECO:0000256" key="3">
    <source>
        <dbReference type="ARBA" id="ARBA00022958"/>
    </source>
</evidence>
<dbReference type="Pfam" id="PF02254">
    <property type="entry name" value="TrkA_N"/>
    <property type="match status" value="1"/>
</dbReference>
<evidence type="ECO:0000256" key="4">
    <source>
        <dbReference type="ARBA" id="ARBA00023027"/>
    </source>
</evidence>
<evidence type="ECO:0000313" key="7">
    <source>
        <dbReference type="EMBL" id="GEM82029.1"/>
    </source>
</evidence>
<keyword evidence="2" id="KW-0813">Transport</keyword>
<evidence type="ECO:0000256" key="2">
    <source>
        <dbReference type="ARBA" id="ARBA00022538"/>
    </source>
</evidence>
<name>A0A511QXC2_9DEIN</name>
<dbReference type="PRINTS" id="PR00335">
    <property type="entry name" value="KUPTAKETRKA"/>
</dbReference>
<reference evidence="7 8" key="1">
    <citation type="submission" date="2019-07" db="EMBL/GenBank/DDBJ databases">
        <title>Whole genome shotgun sequence of Meiothermus hypogaeus NBRC 106114.</title>
        <authorList>
            <person name="Hosoyama A."/>
            <person name="Uohara A."/>
            <person name="Ohji S."/>
            <person name="Ichikawa N."/>
        </authorList>
    </citation>
    <scope>NUCLEOTIDE SEQUENCE [LARGE SCALE GENOMIC DNA]</scope>
    <source>
        <strain evidence="7 8">NBRC 106114</strain>
    </source>
</reference>
<dbReference type="Gene3D" id="3.30.70.1450">
    <property type="entry name" value="Regulator of K+ conductance, C-terminal domain"/>
    <property type="match status" value="1"/>
</dbReference>
<sequence>MNFIVVGCGRMGSGLAQALDQRGHQVTVIDRDGTALNALGPTFKGHRVVGVAFDRAILEQAQIQRADGLAAVTNSDETNIVTARVARSLFRVPRVVARVYDPRKAEVYRRLGLETISTTAWGIGRITELLTYTHLDVLHSLGEQVDLVQAEVPPTLAGRPVSELAIPGEVQVVTLEREGRTLLPLAGMVLKAGDRLRLAVFTPSADRLRALLKGGGA</sequence>
<dbReference type="InterPro" id="IPR050721">
    <property type="entry name" value="Trk_Ktr_HKT_K-transport"/>
</dbReference>
<dbReference type="InterPro" id="IPR036721">
    <property type="entry name" value="RCK_C_sf"/>
</dbReference>
<evidence type="ECO:0000259" key="5">
    <source>
        <dbReference type="PROSITE" id="PS51201"/>
    </source>
</evidence>
<keyword evidence="3" id="KW-0630">Potassium</keyword>
<dbReference type="PROSITE" id="PS51202">
    <property type="entry name" value="RCK_C"/>
    <property type="match status" value="1"/>
</dbReference>
<dbReference type="GO" id="GO:0015079">
    <property type="term" value="F:potassium ion transmembrane transporter activity"/>
    <property type="evidence" value="ECO:0007669"/>
    <property type="project" value="InterPro"/>
</dbReference>
<evidence type="ECO:0000259" key="6">
    <source>
        <dbReference type="PROSITE" id="PS51202"/>
    </source>
</evidence>
<dbReference type="EMBL" id="BJXL01000002">
    <property type="protein sequence ID" value="GEM82029.1"/>
    <property type="molecule type" value="Genomic_DNA"/>
</dbReference>
<organism evidence="7 8">
    <name type="scientific">Meiothermus hypogaeus NBRC 106114</name>
    <dbReference type="NCBI Taxonomy" id="1227553"/>
    <lineage>
        <taxon>Bacteria</taxon>
        <taxon>Thermotogati</taxon>
        <taxon>Deinococcota</taxon>
        <taxon>Deinococci</taxon>
        <taxon>Thermales</taxon>
        <taxon>Thermaceae</taxon>
        <taxon>Meiothermus</taxon>
    </lineage>
</organism>
<dbReference type="OrthoDB" id="9775180at2"/>
<keyword evidence="2" id="KW-0633">Potassium transport</keyword>
<dbReference type="PROSITE" id="PS51201">
    <property type="entry name" value="RCK_N"/>
    <property type="match status" value="1"/>
</dbReference>
<dbReference type="SUPFAM" id="SSF116726">
    <property type="entry name" value="TrkA C-terminal domain-like"/>
    <property type="match status" value="1"/>
</dbReference>
<keyword evidence="2" id="KW-0406">Ion transport</keyword>
<dbReference type="InterPro" id="IPR003148">
    <property type="entry name" value="RCK_N"/>
</dbReference>
<dbReference type="PANTHER" id="PTHR43833">
    <property type="entry name" value="POTASSIUM CHANNEL PROTEIN 2-RELATED-RELATED"/>
    <property type="match status" value="1"/>
</dbReference>
<dbReference type="Gene3D" id="3.40.50.720">
    <property type="entry name" value="NAD(P)-binding Rossmann-like Domain"/>
    <property type="match status" value="1"/>
</dbReference>
<dbReference type="Proteomes" id="UP000321197">
    <property type="component" value="Unassembled WGS sequence"/>
</dbReference>
<dbReference type="InterPro" id="IPR006037">
    <property type="entry name" value="RCK_C"/>
</dbReference>
<evidence type="ECO:0000313" key="8">
    <source>
        <dbReference type="Proteomes" id="UP000321197"/>
    </source>
</evidence>
<dbReference type="PANTHER" id="PTHR43833:SF8">
    <property type="entry name" value="TRK SYSTEM POTASSIUM UPTAKE PROTEIN TRKA"/>
    <property type="match status" value="1"/>
</dbReference>
<dbReference type="RefSeq" id="WP_119341161.1">
    <property type="nucleotide sequence ID" value="NZ_BJXL01000002.1"/>
</dbReference>
<comment type="caution">
    <text evidence="7">The sequence shown here is derived from an EMBL/GenBank/DDBJ whole genome shotgun (WGS) entry which is preliminary data.</text>
</comment>
<dbReference type="SUPFAM" id="SSF51735">
    <property type="entry name" value="NAD(P)-binding Rossmann-fold domains"/>
    <property type="match status" value="1"/>
</dbReference>
<dbReference type="AlphaFoldDB" id="A0A511QXC2"/>
<keyword evidence="4" id="KW-0520">NAD</keyword>
<accession>A0A511QXC2</accession>
<evidence type="ECO:0000256" key="1">
    <source>
        <dbReference type="ARBA" id="ARBA00017378"/>
    </source>
</evidence>
<dbReference type="InterPro" id="IPR006036">
    <property type="entry name" value="K_uptake_TrkA"/>
</dbReference>
<dbReference type="Pfam" id="PF02080">
    <property type="entry name" value="TrkA_C"/>
    <property type="match status" value="1"/>
</dbReference>
<protein>
    <recommendedName>
        <fullName evidence="1">Trk system potassium uptake protein TrkA</fullName>
    </recommendedName>
</protein>
<dbReference type="GO" id="GO:0005886">
    <property type="term" value="C:plasma membrane"/>
    <property type="evidence" value="ECO:0007669"/>
    <property type="project" value="InterPro"/>
</dbReference>
<feature type="domain" description="RCK C-terminal" evidence="6">
    <location>
        <begin position="135"/>
        <end position="214"/>
    </location>
</feature>
<dbReference type="InterPro" id="IPR036291">
    <property type="entry name" value="NAD(P)-bd_dom_sf"/>
</dbReference>
<gene>
    <name evidence="7" type="primary">trk</name>
    <name evidence="7" type="ORF">MHY01S_01950</name>
</gene>